<dbReference type="Proteomes" id="UP000299102">
    <property type="component" value="Unassembled WGS sequence"/>
</dbReference>
<reference evidence="1 2" key="1">
    <citation type="journal article" date="2019" name="Commun. Biol.">
        <title>The bagworm genome reveals a unique fibroin gene that provides high tensile strength.</title>
        <authorList>
            <person name="Kono N."/>
            <person name="Nakamura H."/>
            <person name="Ohtoshi R."/>
            <person name="Tomita M."/>
            <person name="Numata K."/>
            <person name="Arakawa K."/>
        </authorList>
    </citation>
    <scope>NUCLEOTIDE SEQUENCE [LARGE SCALE GENOMIC DNA]</scope>
</reference>
<protein>
    <submittedName>
        <fullName evidence="1">Uncharacterized protein</fullName>
    </submittedName>
</protein>
<sequence length="371" mass="42401">MPTVIADEITLAIGSRTQVPHLRFYSPFARYKTEAVIKIEYRLHYMGMVLLSTGESNFRISVRTSHGAKSGGYGGRGGITRFLEKENQVFWWTCAARPCHGVKEGRELYDCYLLPAAGCKQVDEPNLFPSQAVIEPRFISSKYIAHMFSTPAHFSNIHPRRSTRRYYRSSVSQSGTQLQRGRKSIKRISQVQSVYVRDGELTEPHRLRILIALGCHFVHACLCTTDKKSTANQVQQAVGLICKPSSIDMNQFRNDYCLFKAHYGHAFGSRLQVGMSGSNIKESQVFFYNEPRSKRECEPTKSRWSPLHMDTYISGGESRMRCRPLGQDWDTRWREEWYDGWGRENRPSELSFTGRDTTAEVVTSSLHSVTV</sequence>
<evidence type="ECO:0000313" key="1">
    <source>
        <dbReference type="EMBL" id="GBP24799.1"/>
    </source>
</evidence>
<accession>A0A4C1UEN6</accession>
<proteinExistence type="predicted"/>
<keyword evidence="2" id="KW-1185">Reference proteome</keyword>
<name>A0A4C1UEN6_EUMVA</name>
<evidence type="ECO:0000313" key="2">
    <source>
        <dbReference type="Proteomes" id="UP000299102"/>
    </source>
</evidence>
<organism evidence="1 2">
    <name type="scientific">Eumeta variegata</name>
    <name type="common">Bagworm moth</name>
    <name type="synonym">Eumeta japonica</name>
    <dbReference type="NCBI Taxonomy" id="151549"/>
    <lineage>
        <taxon>Eukaryota</taxon>
        <taxon>Metazoa</taxon>
        <taxon>Ecdysozoa</taxon>
        <taxon>Arthropoda</taxon>
        <taxon>Hexapoda</taxon>
        <taxon>Insecta</taxon>
        <taxon>Pterygota</taxon>
        <taxon>Neoptera</taxon>
        <taxon>Endopterygota</taxon>
        <taxon>Lepidoptera</taxon>
        <taxon>Glossata</taxon>
        <taxon>Ditrysia</taxon>
        <taxon>Tineoidea</taxon>
        <taxon>Psychidae</taxon>
        <taxon>Oiketicinae</taxon>
        <taxon>Eumeta</taxon>
    </lineage>
</organism>
<gene>
    <name evidence="1" type="ORF">EVAR_14132_1</name>
</gene>
<dbReference type="EMBL" id="BGZK01000166">
    <property type="protein sequence ID" value="GBP24799.1"/>
    <property type="molecule type" value="Genomic_DNA"/>
</dbReference>
<dbReference type="AlphaFoldDB" id="A0A4C1UEN6"/>
<comment type="caution">
    <text evidence="1">The sequence shown here is derived from an EMBL/GenBank/DDBJ whole genome shotgun (WGS) entry which is preliminary data.</text>
</comment>